<evidence type="ECO:0000256" key="1">
    <source>
        <dbReference type="SAM" id="MobiDB-lite"/>
    </source>
</evidence>
<sequence length="80" mass="8419">MEWRTHLRVGGVEPARSSSSGNAGASGRRGGAGRGGGSGAAHAWGASARLRRRRPSGSAHPTPAFYFTPARRNQLRRHAT</sequence>
<evidence type="ECO:0000313" key="2">
    <source>
        <dbReference type="EMBL" id="KAF0931384.1"/>
    </source>
</evidence>
<dbReference type="Proteomes" id="UP000479710">
    <property type="component" value="Unassembled WGS sequence"/>
</dbReference>
<protein>
    <submittedName>
        <fullName evidence="2">Uncharacterized protein</fullName>
    </submittedName>
</protein>
<dbReference type="OrthoDB" id="447842at2759"/>
<accession>A0A6G1F3D2</accession>
<dbReference type="EMBL" id="SPHZ02000001">
    <property type="protein sequence ID" value="KAF0931384.1"/>
    <property type="molecule type" value="Genomic_DNA"/>
</dbReference>
<proteinExistence type="predicted"/>
<feature type="compositionally biased region" description="Gly residues" evidence="1">
    <location>
        <begin position="27"/>
        <end position="39"/>
    </location>
</feature>
<keyword evidence="3" id="KW-1185">Reference proteome</keyword>
<reference evidence="2 3" key="1">
    <citation type="submission" date="2019-11" db="EMBL/GenBank/DDBJ databases">
        <title>Whole genome sequence of Oryza granulata.</title>
        <authorList>
            <person name="Li W."/>
        </authorList>
    </citation>
    <scope>NUCLEOTIDE SEQUENCE [LARGE SCALE GENOMIC DNA]</scope>
    <source>
        <strain evidence="3">cv. Menghai</strain>
        <tissue evidence="2">Leaf</tissue>
    </source>
</reference>
<dbReference type="AlphaFoldDB" id="A0A6G1F3D2"/>
<comment type="caution">
    <text evidence="2">The sequence shown here is derived from an EMBL/GenBank/DDBJ whole genome shotgun (WGS) entry which is preliminary data.</text>
</comment>
<feature type="region of interest" description="Disordered" evidence="1">
    <location>
        <begin position="1"/>
        <end position="80"/>
    </location>
</feature>
<gene>
    <name evidence="2" type="ORF">E2562_004522</name>
</gene>
<evidence type="ECO:0000313" key="3">
    <source>
        <dbReference type="Proteomes" id="UP000479710"/>
    </source>
</evidence>
<name>A0A6G1F3D2_9ORYZ</name>
<feature type="compositionally biased region" description="Low complexity" evidence="1">
    <location>
        <begin position="15"/>
        <end position="26"/>
    </location>
</feature>
<organism evidence="2 3">
    <name type="scientific">Oryza meyeriana var. granulata</name>
    <dbReference type="NCBI Taxonomy" id="110450"/>
    <lineage>
        <taxon>Eukaryota</taxon>
        <taxon>Viridiplantae</taxon>
        <taxon>Streptophyta</taxon>
        <taxon>Embryophyta</taxon>
        <taxon>Tracheophyta</taxon>
        <taxon>Spermatophyta</taxon>
        <taxon>Magnoliopsida</taxon>
        <taxon>Liliopsida</taxon>
        <taxon>Poales</taxon>
        <taxon>Poaceae</taxon>
        <taxon>BOP clade</taxon>
        <taxon>Oryzoideae</taxon>
        <taxon>Oryzeae</taxon>
        <taxon>Oryzinae</taxon>
        <taxon>Oryza</taxon>
        <taxon>Oryza meyeriana</taxon>
    </lineage>
</organism>